<evidence type="ECO:0000256" key="1">
    <source>
        <dbReference type="SAM" id="SignalP"/>
    </source>
</evidence>
<proteinExistence type="predicted"/>
<sequence length="75" mass="8513">MTLLLLLSRVLCRAAQRSTQHFYNALDWTVKSNGPLLFCRRNSGLHDRPYNPSCAWPKSGIVAGIRRNPLIRSCT</sequence>
<dbReference type="EMBL" id="ML979025">
    <property type="protein sequence ID" value="KAF1922481.1"/>
    <property type="molecule type" value="Genomic_DNA"/>
</dbReference>
<reference evidence="2" key="1">
    <citation type="journal article" date="2020" name="Stud. Mycol.">
        <title>101 Dothideomycetes genomes: a test case for predicting lifestyles and emergence of pathogens.</title>
        <authorList>
            <person name="Haridas S."/>
            <person name="Albert R."/>
            <person name="Binder M."/>
            <person name="Bloem J."/>
            <person name="Labutti K."/>
            <person name="Salamov A."/>
            <person name="Andreopoulos B."/>
            <person name="Baker S."/>
            <person name="Barry K."/>
            <person name="Bills G."/>
            <person name="Bluhm B."/>
            <person name="Cannon C."/>
            <person name="Castanera R."/>
            <person name="Culley D."/>
            <person name="Daum C."/>
            <person name="Ezra D."/>
            <person name="Gonzalez J."/>
            <person name="Henrissat B."/>
            <person name="Kuo A."/>
            <person name="Liang C."/>
            <person name="Lipzen A."/>
            <person name="Lutzoni F."/>
            <person name="Magnuson J."/>
            <person name="Mondo S."/>
            <person name="Nolan M."/>
            <person name="Ohm R."/>
            <person name="Pangilinan J."/>
            <person name="Park H.-J."/>
            <person name="Ramirez L."/>
            <person name="Alfaro M."/>
            <person name="Sun H."/>
            <person name="Tritt A."/>
            <person name="Yoshinaga Y."/>
            <person name="Zwiers L.-H."/>
            <person name="Turgeon B."/>
            <person name="Goodwin S."/>
            <person name="Spatafora J."/>
            <person name="Crous P."/>
            <person name="Grigoriev I."/>
        </authorList>
    </citation>
    <scope>NUCLEOTIDE SEQUENCE</scope>
    <source>
        <strain evidence="2">CBS 183.55</strain>
    </source>
</reference>
<feature type="chain" id="PRO_5025455051" description="Secreted protein" evidence="1">
    <location>
        <begin position="16"/>
        <end position="75"/>
    </location>
</feature>
<keyword evidence="1" id="KW-0732">Signal</keyword>
<accession>A0A6A5R354</accession>
<evidence type="ECO:0008006" key="4">
    <source>
        <dbReference type="Google" id="ProtNLM"/>
    </source>
</evidence>
<name>A0A6A5R354_9PLEO</name>
<feature type="signal peptide" evidence="1">
    <location>
        <begin position="1"/>
        <end position="15"/>
    </location>
</feature>
<gene>
    <name evidence="2" type="ORF">M421DRAFT_366106</name>
</gene>
<dbReference type="GeneID" id="54347364"/>
<evidence type="ECO:0000313" key="2">
    <source>
        <dbReference type="EMBL" id="KAF1922481.1"/>
    </source>
</evidence>
<protein>
    <recommendedName>
        <fullName evidence="4">Secreted protein</fullName>
    </recommendedName>
</protein>
<organism evidence="2 3">
    <name type="scientific">Didymella exigua CBS 183.55</name>
    <dbReference type="NCBI Taxonomy" id="1150837"/>
    <lineage>
        <taxon>Eukaryota</taxon>
        <taxon>Fungi</taxon>
        <taxon>Dikarya</taxon>
        <taxon>Ascomycota</taxon>
        <taxon>Pezizomycotina</taxon>
        <taxon>Dothideomycetes</taxon>
        <taxon>Pleosporomycetidae</taxon>
        <taxon>Pleosporales</taxon>
        <taxon>Pleosporineae</taxon>
        <taxon>Didymellaceae</taxon>
        <taxon>Didymella</taxon>
    </lineage>
</organism>
<evidence type="ECO:0000313" key="3">
    <source>
        <dbReference type="Proteomes" id="UP000800082"/>
    </source>
</evidence>
<dbReference type="Proteomes" id="UP000800082">
    <property type="component" value="Unassembled WGS sequence"/>
</dbReference>
<keyword evidence="3" id="KW-1185">Reference proteome</keyword>
<dbReference type="RefSeq" id="XP_033442734.1">
    <property type="nucleotide sequence ID" value="XM_033589716.1"/>
</dbReference>
<dbReference type="AlphaFoldDB" id="A0A6A5R354"/>